<dbReference type="InterPro" id="IPR027417">
    <property type="entry name" value="P-loop_NTPase"/>
</dbReference>
<dbReference type="AlphaFoldDB" id="A0A449A297"/>
<keyword evidence="4" id="KW-0808">Transferase</keyword>
<feature type="binding site" evidence="2">
    <location>
        <begin position="147"/>
        <end position="151"/>
    </location>
    <ligand>
        <name>ATP</name>
        <dbReference type="ChEBI" id="CHEBI:30616"/>
    </ligand>
</feature>
<dbReference type="GO" id="GO:0005737">
    <property type="term" value="C:cytoplasm"/>
    <property type="evidence" value="ECO:0007669"/>
    <property type="project" value="TreeGrafter"/>
</dbReference>
<organism evidence="4 5">
    <name type="scientific">Mycoplasmopsis gallinacea</name>
    <dbReference type="NCBI Taxonomy" id="29556"/>
    <lineage>
        <taxon>Bacteria</taxon>
        <taxon>Bacillati</taxon>
        <taxon>Mycoplasmatota</taxon>
        <taxon>Mycoplasmoidales</taxon>
        <taxon>Metamycoplasmataceae</taxon>
        <taxon>Mycoplasmopsis</taxon>
    </lineage>
</organism>
<accession>A0A449A297</accession>
<dbReference type="RefSeq" id="WP_129620653.1">
    <property type="nucleotide sequence ID" value="NZ_LR214950.1"/>
</dbReference>
<keyword evidence="5" id="KW-1185">Reference proteome</keyword>
<dbReference type="SUPFAM" id="SSF52540">
    <property type="entry name" value="P-loop containing nucleoside triphosphate hydrolases"/>
    <property type="match status" value="1"/>
</dbReference>
<dbReference type="GO" id="GO:0019136">
    <property type="term" value="F:deoxynucleoside kinase activity"/>
    <property type="evidence" value="ECO:0007669"/>
    <property type="project" value="InterPro"/>
</dbReference>
<evidence type="ECO:0000256" key="2">
    <source>
        <dbReference type="PIRSR" id="PIRSR000705-3"/>
    </source>
</evidence>
<reference evidence="4 5" key="1">
    <citation type="submission" date="2019-01" db="EMBL/GenBank/DDBJ databases">
        <authorList>
            <consortium name="Pathogen Informatics"/>
        </authorList>
    </citation>
    <scope>NUCLEOTIDE SEQUENCE [LARGE SCALE GENOMIC DNA]</scope>
    <source>
        <strain evidence="4 5">NCTC10183</strain>
    </source>
</reference>
<dbReference type="InterPro" id="IPR002624">
    <property type="entry name" value="DCK/DGK"/>
</dbReference>
<evidence type="ECO:0000259" key="3">
    <source>
        <dbReference type="Pfam" id="PF01712"/>
    </source>
</evidence>
<dbReference type="Proteomes" id="UP000290568">
    <property type="component" value="Chromosome"/>
</dbReference>
<keyword evidence="2" id="KW-0547">Nucleotide-binding</keyword>
<evidence type="ECO:0000313" key="4">
    <source>
        <dbReference type="EMBL" id="VEU58378.1"/>
    </source>
</evidence>
<keyword evidence="2" id="KW-0067">ATP-binding</keyword>
<proteinExistence type="predicted"/>
<dbReference type="OrthoDB" id="391791at2"/>
<protein>
    <submittedName>
        <fullName evidence="4">Deoxyguanosine kinase</fullName>
    </submittedName>
</protein>
<dbReference type="InterPro" id="IPR031314">
    <property type="entry name" value="DNK_dom"/>
</dbReference>
<dbReference type="PANTHER" id="PTHR10513:SF35">
    <property type="entry name" value="DEOXYADENOSINE KINASE"/>
    <property type="match status" value="1"/>
</dbReference>
<dbReference type="Gene3D" id="3.40.50.300">
    <property type="entry name" value="P-loop containing nucleotide triphosphate hydrolases"/>
    <property type="match status" value="1"/>
</dbReference>
<dbReference type="GO" id="GO:0005524">
    <property type="term" value="F:ATP binding"/>
    <property type="evidence" value="ECO:0007669"/>
    <property type="project" value="UniProtKB-KW"/>
</dbReference>
<dbReference type="PANTHER" id="PTHR10513">
    <property type="entry name" value="DEOXYNUCLEOSIDE KINASE"/>
    <property type="match status" value="1"/>
</dbReference>
<evidence type="ECO:0000256" key="1">
    <source>
        <dbReference type="PIRSR" id="PIRSR000705-1"/>
    </source>
</evidence>
<sequence>MIVAVSGMISSGKSTLVKQLAQKCGVNNLILDEYDAKDFVFENLLNWFLQHKPNVGLSFDIYVIDSHVERVHQIRKKMVKNNLENSFIFLDRFPLEHCIFAFVDFGYMQDKKYLQVYKAGLNELITPESLPDFVIYLDMDFETFKKRLFKRNRPAEVNNWSKNITYWEKLHSIYKKEFIKMCEEFNVQYQIIDTNGKSEEDVFLQAQKIINDVKNQRGKNENSN</sequence>
<keyword evidence="4" id="KW-0418">Kinase</keyword>
<evidence type="ECO:0000313" key="5">
    <source>
        <dbReference type="Proteomes" id="UP000290568"/>
    </source>
</evidence>
<feature type="active site" description="Proton acceptor" evidence="1">
    <location>
        <position position="91"/>
    </location>
</feature>
<gene>
    <name evidence="4" type="primary">MCYN0418_1</name>
    <name evidence="4" type="ORF">NCTC10183_00136</name>
</gene>
<dbReference type="EMBL" id="LR214950">
    <property type="protein sequence ID" value="VEU58378.1"/>
    <property type="molecule type" value="Genomic_DNA"/>
</dbReference>
<feature type="binding site" evidence="2">
    <location>
        <begin position="7"/>
        <end position="15"/>
    </location>
    <ligand>
        <name>ATP</name>
        <dbReference type="ChEBI" id="CHEBI:30616"/>
    </ligand>
</feature>
<dbReference type="InterPro" id="IPR050566">
    <property type="entry name" value="Deoxyribonucleoside_kinase"/>
</dbReference>
<feature type="domain" description="Deoxynucleoside kinase" evidence="3">
    <location>
        <begin position="4"/>
        <end position="206"/>
    </location>
</feature>
<name>A0A449A297_9BACT</name>
<dbReference type="PIRSF" id="PIRSF000705">
    <property type="entry name" value="DNK"/>
    <property type="match status" value="1"/>
</dbReference>
<dbReference type="Pfam" id="PF01712">
    <property type="entry name" value="dNK"/>
    <property type="match status" value="1"/>
</dbReference>